<keyword evidence="1" id="KW-0732">Signal</keyword>
<comment type="caution">
    <text evidence="2">The sequence shown here is derived from an EMBL/GenBank/DDBJ whole genome shotgun (WGS) entry which is preliminary data.</text>
</comment>
<accession>A0A812J925</accession>
<dbReference type="AlphaFoldDB" id="A0A812J925"/>
<name>A0A812J925_9DINO</name>
<organism evidence="2 3">
    <name type="scientific">Symbiodinium natans</name>
    <dbReference type="NCBI Taxonomy" id="878477"/>
    <lineage>
        <taxon>Eukaryota</taxon>
        <taxon>Sar</taxon>
        <taxon>Alveolata</taxon>
        <taxon>Dinophyceae</taxon>
        <taxon>Suessiales</taxon>
        <taxon>Symbiodiniaceae</taxon>
        <taxon>Symbiodinium</taxon>
    </lineage>
</organism>
<evidence type="ECO:0000313" key="3">
    <source>
        <dbReference type="Proteomes" id="UP000604046"/>
    </source>
</evidence>
<dbReference type="OrthoDB" id="421030at2759"/>
<keyword evidence="3" id="KW-1185">Reference proteome</keyword>
<feature type="chain" id="PRO_5032514591" evidence="1">
    <location>
        <begin position="19"/>
        <end position="230"/>
    </location>
</feature>
<sequence>MMLGRILVVVMSLAVAEGSCLSDNQNNLHTCAQQCSEKDSKAACVSDCLLGLKVPSTCASCLGTQVDCGRRFCAKECSSGNSSDFCLACLDSKCSDCSKALNFDSHSLVDAGPDFTKLFLGATGEEADGPVSFLARQAGTCATGGSLLHGCGSPCYSHPDPSGCYARCSINSCYGGCSSCGNQHCFESCRRSVASFECAVCISGHCGGCSVSYSSMNSAPVESQTAPILP</sequence>
<dbReference type="Proteomes" id="UP000604046">
    <property type="component" value="Unassembled WGS sequence"/>
</dbReference>
<dbReference type="EMBL" id="CAJNDS010000342">
    <property type="protein sequence ID" value="CAE7194792.1"/>
    <property type="molecule type" value="Genomic_DNA"/>
</dbReference>
<proteinExistence type="predicted"/>
<protein>
    <submittedName>
        <fullName evidence="2">MKK5 protein</fullName>
    </submittedName>
</protein>
<gene>
    <name evidence="2" type="primary">MKK5</name>
    <name evidence="2" type="ORF">SNAT2548_LOCUS5342</name>
</gene>
<reference evidence="2" key="1">
    <citation type="submission" date="2021-02" db="EMBL/GenBank/DDBJ databases">
        <authorList>
            <person name="Dougan E. K."/>
            <person name="Rhodes N."/>
            <person name="Thang M."/>
            <person name="Chan C."/>
        </authorList>
    </citation>
    <scope>NUCLEOTIDE SEQUENCE</scope>
</reference>
<feature type="signal peptide" evidence="1">
    <location>
        <begin position="1"/>
        <end position="18"/>
    </location>
</feature>
<evidence type="ECO:0000256" key="1">
    <source>
        <dbReference type="SAM" id="SignalP"/>
    </source>
</evidence>
<evidence type="ECO:0000313" key="2">
    <source>
        <dbReference type="EMBL" id="CAE7194792.1"/>
    </source>
</evidence>